<dbReference type="GO" id="GO:0000725">
    <property type="term" value="P:recombinational repair"/>
    <property type="evidence" value="ECO:0007669"/>
    <property type="project" value="TreeGrafter"/>
</dbReference>
<reference evidence="8" key="1">
    <citation type="journal article" date="2015" name="Nature">
        <title>Complex archaea that bridge the gap between prokaryotes and eukaryotes.</title>
        <authorList>
            <person name="Spang A."/>
            <person name="Saw J.H."/>
            <person name="Jorgensen S.L."/>
            <person name="Zaremba-Niedzwiedzka K."/>
            <person name="Martijn J."/>
            <person name="Lind A.E."/>
            <person name="van Eijk R."/>
            <person name="Schleper C."/>
            <person name="Guy L."/>
            <person name="Ettema T.J."/>
        </authorList>
    </citation>
    <scope>NUCLEOTIDE SEQUENCE</scope>
</reference>
<dbReference type="GO" id="GO:0003677">
    <property type="term" value="F:DNA binding"/>
    <property type="evidence" value="ECO:0007669"/>
    <property type="project" value="UniProtKB-KW"/>
</dbReference>
<keyword evidence="4" id="KW-0067">ATP-binding</keyword>
<dbReference type="InterPro" id="IPR000212">
    <property type="entry name" value="DNA_helicase_UvrD/REP"/>
</dbReference>
<protein>
    <recommendedName>
        <fullName evidence="7">UvrD-like helicase ATP-binding domain-containing protein</fullName>
    </recommendedName>
</protein>
<evidence type="ECO:0000256" key="6">
    <source>
        <dbReference type="ARBA" id="ARBA00023235"/>
    </source>
</evidence>
<dbReference type="PANTHER" id="PTHR11070:SF2">
    <property type="entry name" value="ATP-DEPENDENT DNA HELICASE SRS2"/>
    <property type="match status" value="1"/>
</dbReference>
<gene>
    <name evidence="8" type="ORF">LCGC14_1701470</name>
</gene>
<dbReference type="AlphaFoldDB" id="A0A0F9HHK6"/>
<dbReference type="CDD" id="cd17932">
    <property type="entry name" value="DEXQc_UvrD"/>
    <property type="match status" value="1"/>
</dbReference>
<proteinExistence type="predicted"/>
<feature type="non-terminal residue" evidence="8">
    <location>
        <position position="230"/>
    </location>
</feature>
<evidence type="ECO:0000256" key="1">
    <source>
        <dbReference type="ARBA" id="ARBA00022741"/>
    </source>
</evidence>
<keyword evidence="1" id="KW-0547">Nucleotide-binding</keyword>
<dbReference type="EMBL" id="LAZR01015040">
    <property type="protein sequence ID" value="KKM14901.1"/>
    <property type="molecule type" value="Genomic_DNA"/>
</dbReference>
<name>A0A0F9HHK6_9ZZZZ</name>
<keyword evidence="6" id="KW-0413">Isomerase</keyword>
<evidence type="ECO:0000256" key="5">
    <source>
        <dbReference type="ARBA" id="ARBA00023125"/>
    </source>
</evidence>
<feature type="domain" description="UvrD-like helicase ATP-binding" evidence="7">
    <location>
        <begin position="11"/>
        <end position="230"/>
    </location>
</feature>
<dbReference type="PROSITE" id="PS51198">
    <property type="entry name" value="UVRD_HELICASE_ATP_BIND"/>
    <property type="match status" value="1"/>
</dbReference>
<sequence length="230" mass="25978">MTTPTRSPILAPLNPRQREAVEHTDGPLLILAGPGSGKTRVIAHRVAYLIAENRVHPRRILAVTFTNKAAREMRDRVFDLVGRERGQDITLGTFHGVCARILRIDGEQIGVPRTFAIYDSADQVAAVKQAMQDLGLDPKRVAPRAVLSAISRAKSELQGPRQFAALVADYFQEVTSRVFLRYQDILEQNSALDFDDILNKTVELFQERQEVLEKHAERYLHIHVDEFQDT</sequence>
<organism evidence="8">
    <name type="scientific">marine sediment metagenome</name>
    <dbReference type="NCBI Taxonomy" id="412755"/>
    <lineage>
        <taxon>unclassified sequences</taxon>
        <taxon>metagenomes</taxon>
        <taxon>ecological metagenomes</taxon>
    </lineage>
</organism>
<keyword evidence="2" id="KW-0378">Hydrolase</keyword>
<evidence type="ECO:0000256" key="4">
    <source>
        <dbReference type="ARBA" id="ARBA00022840"/>
    </source>
</evidence>
<dbReference type="FunFam" id="1.10.10.160:FF:000001">
    <property type="entry name" value="ATP-dependent DNA helicase"/>
    <property type="match status" value="1"/>
</dbReference>
<dbReference type="GO" id="GO:0043138">
    <property type="term" value="F:3'-5' DNA helicase activity"/>
    <property type="evidence" value="ECO:0007669"/>
    <property type="project" value="TreeGrafter"/>
</dbReference>
<dbReference type="InterPro" id="IPR013986">
    <property type="entry name" value="DExx_box_DNA_helicase_dom_sf"/>
</dbReference>
<evidence type="ECO:0000256" key="3">
    <source>
        <dbReference type="ARBA" id="ARBA00022806"/>
    </source>
</evidence>
<dbReference type="GO" id="GO:0005524">
    <property type="term" value="F:ATP binding"/>
    <property type="evidence" value="ECO:0007669"/>
    <property type="project" value="UniProtKB-KW"/>
</dbReference>
<dbReference type="InterPro" id="IPR027417">
    <property type="entry name" value="P-loop_NTPase"/>
</dbReference>
<evidence type="ECO:0000313" key="8">
    <source>
        <dbReference type="EMBL" id="KKM14901.1"/>
    </source>
</evidence>
<dbReference type="GO" id="GO:0033202">
    <property type="term" value="C:DNA helicase complex"/>
    <property type="evidence" value="ECO:0007669"/>
    <property type="project" value="TreeGrafter"/>
</dbReference>
<accession>A0A0F9HHK6</accession>
<evidence type="ECO:0000256" key="2">
    <source>
        <dbReference type="ARBA" id="ARBA00022801"/>
    </source>
</evidence>
<dbReference type="InterPro" id="IPR014016">
    <property type="entry name" value="UvrD-like_ATP-bd"/>
</dbReference>
<dbReference type="GO" id="GO:0005829">
    <property type="term" value="C:cytosol"/>
    <property type="evidence" value="ECO:0007669"/>
    <property type="project" value="TreeGrafter"/>
</dbReference>
<dbReference type="SUPFAM" id="SSF52540">
    <property type="entry name" value="P-loop containing nucleoside triphosphate hydrolases"/>
    <property type="match status" value="1"/>
</dbReference>
<comment type="caution">
    <text evidence="8">The sequence shown here is derived from an EMBL/GenBank/DDBJ whole genome shotgun (WGS) entry which is preliminary data.</text>
</comment>
<dbReference type="Gene3D" id="3.40.50.300">
    <property type="entry name" value="P-loop containing nucleotide triphosphate hydrolases"/>
    <property type="match status" value="1"/>
</dbReference>
<evidence type="ECO:0000259" key="7">
    <source>
        <dbReference type="PROSITE" id="PS51198"/>
    </source>
</evidence>
<keyword evidence="5" id="KW-0238">DNA-binding</keyword>
<dbReference type="Gene3D" id="1.10.10.160">
    <property type="match status" value="1"/>
</dbReference>
<dbReference type="PANTHER" id="PTHR11070">
    <property type="entry name" value="UVRD / RECB / PCRA DNA HELICASE FAMILY MEMBER"/>
    <property type="match status" value="1"/>
</dbReference>
<dbReference type="GO" id="GO:0016787">
    <property type="term" value="F:hydrolase activity"/>
    <property type="evidence" value="ECO:0007669"/>
    <property type="project" value="UniProtKB-KW"/>
</dbReference>
<keyword evidence="3" id="KW-0347">Helicase</keyword>
<dbReference type="Pfam" id="PF00580">
    <property type="entry name" value="UvrD-helicase"/>
    <property type="match status" value="1"/>
</dbReference>